<dbReference type="GO" id="GO:0005829">
    <property type="term" value="C:cytosol"/>
    <property type="evidence" value="ECO:0007669"/>
    <property type="project" value="TreeGrafter"/>
</dbReference>
<evidence type="ECO:0000256" key="3">
    <source>
        <dbReference type="SAM" id="Coils"/>
    </source>
</evidence>
<evidence type="ECO:0000313" key="5">
    <source>
        <dbReference type="Proteomes" id="UP000244912"/>
    </source>
</evidence>
<dbReference type="GO" id="GO:0050821">
    <property type="term" value="P:protein stabilization"/>
    <property type="evidence" value="ECO:0007669"/>
    <property type="project" value="TreeGrafter"/>
</dbReference>
<dbReference type="InterPro" id="IPR005632">
    <property type="entry name" value="Chaperone_Skp"/>
</dbReference>
<evidence type="ECO:0008006" key="6">
    <source>
        <dbReference type="Google" id="ProtNLM"/>
    </source>
</evidence>
<dbReference type="Proteomes" id="UP000244912">
    <property type="component" value="Unassembled WGS sequence"/>
</dbReference>
<comment type="similarity">
    <text evidence="1">Belongs to the Skp family.</text>
</comment>
<sequence length="193" mass="20723">MSRSPRVSRRTAAGLIFGAAFGAALPVWGQSGVGVATVDQDRLFSQSKLGQALLGEIDQRGDALVAENVEIEAELTAEERALTEARAEMDGAEFRERARAFDEKVRRLRAEQDAKARALSRLQEEARATFVRRVSPILSSLLSEIGADVLLDRRSVLAAAAGVDITDRAIARIDAEAIEEAPPEGETPAATPD</sequence>
<organism evidence="4 5">
    <name type="scientific">Palleronia abyssalis</name>
    <dbReference type="NCBI Taxonomy" id="1501240"/>
    <lineage>
        <taxon>Bacteria</taxon>
        <taxon>Pseudomonadati</taxon>
        <taxon>Pseudomonadota</taxon>
        <taxon>Alphaproteobacteria</taxon>
        <taxon>Rhodobacterales</taxon>
        <taxon>Roseobacteraceae</taxon>
        <taxon>Palleronia</taxon>
    </lineage>
</organism>
<accession>A0A2R8BQA0</accession>
<dbReference type="Pfam" id="PF03938">
    <property type="entry name" value="OmpH"/>
    <property type="match status" value="1"/>
</dbReference>
<dbReference type="SUPFAM" id="SSF111384">
    <property type="entry name" value="OmpH-like"/>
    <property type="match status" value="1"/>
</dbReference>
<protein>
    <recommendedName>
        <fullName evidence="6">Chaperone protein Skp</fullName>
    </recommendedName>
</protein>
<dbReference type="GO" id="GO:0051082">
    <property type="term" value="F:unfolded protein binding"/>
    <property type="evidence" value="ECO:0007669"/>
    <property type="project" value="InterPro"/>
</dbReference>
<name>A0A2R8BQA0_9RHOB</name>
<proteinExistence type="inferred from homology"/>
<gene>
    <name evidence="4" type="ORF">PAA8504_00120</name>
</gene>
<dbReference type="InterPro" id="IPR024930">
    <property type="entry name" value="Skp_dom_sf"/>
</dbReference>
<dbReference type="EMBL" id="ONZF01000001">
    <property type="protein sequence ID" value="SPJ22330.1"/>
    <property type="molecule type" value="Genomic_DNA"/>
</dbReference>
<dbReference type="PANTHER" id="PTHR35089:SF1">
    <property type="entry name" value="CHAPERONE PROTEIN SKP"/>
    <property type="match status" value="1"/>
</dbReference>
<feature type="coiled-coil region" evidence="3">
    <location>
        <begin position="68"/>
        <end position="125"/>
    </location>
</feature>
<dbReference type="PANTHER" id="PTHR35089">
    <property type="entry name" value="CHAPERONE PROTEIN SKP"/>
    <property type="match status" value="1"/>
</dbReference>
<keyword evidence="3" id="KW-0175">Coiled coil</keyword>
<evidence type="ECO:0000313" key="4">
    <source>
        <dbReference type="EMBL" id="SPJ22330.1"/>
    </source>
</evidence>
<keyword evidence="5" id="KW-1185">Reference proteome</keyword>
<evidence type="ECO:0000256" key="2">
    <source>
        <dbReference type="ARBA" id="ARBA00022729"/>
    </source>
</evidence>
<dbReference type="Gene3D" id="3.30.910.20">
    <property type="entry name" value="Skp domain"/>
    <property type="match status" value="1"/>
</dbReference>
<dbReference type="AlphaFoldDB" id="A0A2R8BQA0"/>
<reference evidence="4 5" key="1">
    <citation type="submission" date="2018-03" db="EMBL/GenBank/DDBJ databases">
        <authorList>
            <person name="Keele B.F."/>
        </authorList>
    </citation>
    <scope>NUCLEOTIDE SEQUENCE [LARGE SCALE GENOMIC DNA]</scope>
    <source>
        <strain evidence="4 5">CECT 8504</strain>
    </source>
</reference>
<evidence type="ECO:0000256" key="1">
    <source>
        <dbReference type="ARBA" id="ARBA00009091"/>
    </source>
</evidence>
<dbReference type="SMART" id="SM00935">
    <property type="entry name" value="OmpH"/>
    <property type="match status" value="1"/>
</dbReference>
<keyword evidence="2" id="KW-0732">Signal</keyword>